<dbReference type="GeneID" id="22160741"/>
<dbReference type="GO" id="GO:0019843">
    <property type="term" value="F:rRNA binding"/>
    <property type="evidence" value="ECO:0007669"/>
    <property type="project" value="UniProtKB-UniRule"/>
</dbReference>
<comment type="function">
    <text evidence="5">Binds 16S rRNA, required for the assembly of 30S particles.</text>
</comment>
<keyword evidence="2 5" id="KW-0689">Ribosomal protein</keyword>
<dbReference type="GO" id="GO:0006412">
    <property type="term" value="P:translation"/>
    <property type="evidence" value="ECO:0007669"/>
    <property type="project" value="UniProtKB-UniRule"/>
</dbReference>
<keyword evidence="6" id="KW-0150">Chloroplast</keyword>
<dbReference type="Gene3D" id="1.10.287.1480">
    <property type="match status" value="1"/>
</dbReference>
<comment type="similarity">
    <text evidence="1 5">Belongs to the universal ribosomal protein uS14 family.</text>
</comment>
<dbReference type="GO" id="GO:0009507">
    <property type="term" value="C:chloroplast"/>
    <property type="evidence" value="ECO:0007669"/>
    <property type="project" value="UniProtKB-SubCell"/>
</dbReference>
<keyword evidence="3 5" id="KW-0687">Ribonucleoprotein</keyword>
<dbReference type="HAMAP" id="MF_00537">
    <property type="entry name" value="Ribosomal_uS14_1"/>
    <property type="match status" value="1"/>
</dbReference>
<comment type="subunit">
    <text evidence="5">Part of the 30S ribosomal subunit.</text>
</comment>
<comment type="subcellular location">
    <subcellularLocation>
        <location evidence="5">Plastid</location>
        <location evidence="5">Chloroplast</location>
    </subcellularLocation>
</comment>
<keyword evidence="5" id="KW-0699">rRNA-binding</keyword>
<dbReference type="GO" id="GO:0003735">
    <property type="term" value="F:structural constituent of ribosome"/>
    <property type="evidence" value="ECO:0007669"/>
    <property type="project" value="InterPro"/>
</dbReference>
<reference evidence="6" key="1">
    <citation type="journal article" date="2014" name="BMC Evol. Biol.">
        <title>Chloroplast phylogenomic analysis resolves deep-level relationships within the green algal class Trebouxiophyceae.</title>
        <authorList>
            <person name="Lemieux C."/>
            <person name="Otis C."/>
            <person name="Turmel M."/>
        </authorList>
    </citation>
    <scope>NUCLEOTIDE SEQUENCE</scope>
</reference>
<evidence type="ECO:0000256" key="3">
    <source>
        <dbReference type="ARBA" id="ARBA00023274"/>
    </source>
</evidence>
<name>A0A097KQ35_GEMMI</name>
<geneLocation type="chloroplast" evidence="6"/>
<dbReference type="NCBIfam" id="NF006477">
    <property type="entry name" value="PRK08881.1"/>
    <property type="match status" value="1"/>
</dbReference>
<dbReference type="InterPro" id="IPR001209">
    <property type="entry name" value="Ribosomal_uS14"/>
</dbReference>
<evidence type="ECO:0000256" key="5">
    <source>
        <dbReference type="HAMAP-Rule" id="MF_00537"/>
    </source>
</evidence>
<dbReference type="InterPro" id="IPR018271">
    <property type="entry name" value="Ribosomal_uS14_CS"/>
</dbReference>
<keyword evidence="6" id="KW-0934">Plastid</keyword>
<dbReference type="RefSeq" id="YP_009106448.1">
    <property type="nucleotide sequence ID" value="NC_025544.1"/>
</dbReference>
<sequence length="100" mass="11918">MAKKSMLEREKKRQYLVNKYLEKRLLLKKNIKTANSLEEKLNFHRELQNLPRNSSKVRLHNRCLLTGRPKGFFRDFGLSRHVLREMAHECLLPGVTKASW</sequence>
<evidence type="ECO:0000256" key="4">
    <source>
        <dbReference type="ARBA" id="ARBA00035247"/>
    </source>
</evidence>
<proteinExistence type="inferred from homology"/>
<organism evidence="6">
    <name type="scientific">Geminella minor</name>
    <name type="common">Green alga</name>
    <name type="synonym">Hormospora minor</name>
    <dbReference type="NCBI Taxonomy" id="163309"/>
    <lineage>
        <taxon>Eukaryota</taxon>
        <taxon>Viridiplantae</taxon>
        <taxon>Chlorophyta</taxon>
        <taxon>core chlorophytes</taxon>
        <taxon>Trebouxiophyceae</taxon>
        <taxon>Chlorellales</taxon>
        <taxon>Chlorellaceae</taxon>
        <taxon>Geminella</taxon>
    </lineage>
</organism>
<evidence type="ECO:0000256" key="1">
    <source>
        <dbReference type="ARBA" id="ARBA00009083"/>
    </source>
</evidence>
<gene>
    <name evidence="5 6" type="primary">rps14</name>
</gene>
<dbReference type="PROSITE" id="PS00527">
    <property type="entry name" value="RIBOSOMAL_S14"/>
    <property type="match status" value="1"/>
</dbReference>
<dbReference type="InterPro" id="IPR023036">
    <property type="entry name" value="Ribosomal_uS14_bac/plastid"/>
</dbReference>
<dbReference type="AlphaFoldDB" id="A0A097KQ35"/>
<dbReference type="EMBL" id="KM462883">
    <property type="protein sequence ID" value="AIT95286.1"/>
    <property type="molecule type" value="Genomic_DNA"/>
</dbReference>
<keyword evidence="5" id="KW-0694">RNA-binding</keyword>
<dbReference type="Pfam" id="PF00253">
    <property type="entry name" value="Ribosomal_S14"/>
    <property type="match status" value="1"/>
</dbReference>
<dbReference type="GO" id="GO:0015935">
    <property type="term" value="C:small ribosomal subunit"/>
    <property type="evidence" value="ECO:0007669"/>
    <property type="project" value="TreeGrafter"/>
</dbReference>
<accession>A0A097KQ35</accession>
<dbReference type="PANTHER" id="PTHR19836:SF19">
    <property type="entry name" value="SMALL RIBOSOMAL SUBUNIT PROTEIN US14M"/>
    <property type="match status" value="1"/>
</dbReference>
<dbReference type="SUPFAM" id="SSF57716">
    <property type="entry name" value="Glucocorticoid receptor-like (DNA-binding domain)"/>
    <property type="match status" value="1"/>
</dbReference>
<dbReference type="PANTHER" id="PTHR19836">
    <property type="entry name" value="30S RIBOSOMAL PROTEIN S14"/>
    <property type="match status" value="1"/>
</dbReference>
<dbReference type="FunFam" id="1.10.287.1480:FF:000001">
    <property type="entry name" value="30S ribosomal protein S14"/>
    <property type="match status" value="1"/>
</dbReference>
<evidence type="ECO:0000313" key="6">
    <source>
        <dbReference type="EMBL" id="AIT95286.1"/>
    </source>
</evidence>
<protein>
    <recommendedName>
        <fullName evidence="4 5">Small ribosomal subunit protein uS14c</fullName>
    </recommendedName>
</protein>
<evidence type="ECO:0000256" key="2">
    <source>
        <dbReference type="ARBA" id="ARBA00022980"/>
    </source>
</evidence>